<organism evidence="9 10">
    <name type="scientific">Halanaerobium hydrogeniformans</name>
    <name type="common">Halanaerobium sp. (strain sapolanicus)</name>
    <dbReference type="NCBI Taxonomy" id="656519"/>
    <lineage>
        <taxon>Bacteria</taxon>
        <taxon>Bacillati</taxon>
        <taxon>Bacillota</taxon>
        <taxon>Clostridia</taxon>
        <taxon>Halanaerobiales</taxon>
        <taxon>Halanaerobiaceae</taxon>
        <taxon>Halanaerobium</taxon>
    </lineage>
</organism>
<dbReference type="AlphaFoldDB" id="E4RP51"/>
<reference evidence="9 10" key="1">
    <citation type="submission" date="2010-11" db="EMBL/GenBank/DDBJ databases">
        <title>Complete sequence of Halanaerobium sp. sapolanicus.</title>
        <authorList>
            <consortium name="US DOE Joint Genome Institute"/>
            <person name="Lucas S."/>
            <person name="Copeland A."/>
            <person name="Lapidus A."/>
            <person name="Cheng J.-F."/>
            <person name="Bruce D."/>
            <person name="Goodwin L."/>
            <person name="Pitluck S."/>
            <person name="Davenport K."/>
            <person name="Detter J.C."/>
            <person name="Han C."/>
            <person name="Tapia R."/>
            <person name="Land M."/>
            <person name="Hauser L."/>
            <person name="Jeffries C."/>
            <person name="Kyrpides N."/>
            <person name="Ivanova N."/>
            <person name="Mikhailova N."/>
            <person name="Begemann M.B."/>
            <person name="Mormile M.R."/>
            <person name="Wall J.D."/>
            <person name="Elias D.A."/>
            <person name="Woyke T."/>
        </authorList>
    </citation>
    <scope>NUCLEOTIDE SEQUENCE [LARGE SCALE GENOMIC DNA]</scope>
    <source>
        <strain evidence="10">sapolanicus</strain>
    </source>
</reference>
<comment type="function">
    <text evidence="8">F(1)F(0) ATP synthase produces ATP from ADP in the presence of a proton or sodium gradient. F-type ATPases consist of two structural domains, F(1) containing the extramembraneous catalytic core and F(0) containing the membrane proton channel, linked together by a central stalk and a peripheral stalk. During catalysis, ATP synthesis in the catalytic domain of F(1) is coupled via a rotary mechanism of the central stalk subunits to proton translocation.</text>
</comment>
<dbReference type="PRINTS" id="PR00125">
    <property type="entry name" value="ATPASEDELTA"/>
</dbReference>
<gene>
    <name evidence="8" type="primary">atpH</name>
    <name evidence="9" type="ordered locus">Halsa_0401</name>
</gene>
<dbReference type="InterPro" id="IPR026015">
    <property type="entry name" value="ATP_synth_OSCP/delta_N_sf"/>
</dbReference>
<evidence type="ECO:0000256" key="2">
    <source>
        <dbReference type="ARBA" id="ARBA00022448"/>
    </source>
</evidence>
<evidence type="ECO:0000313" key="10">
    <source>
        <dbReference type="Proteomes" id="UP000007434"/>
    </source>
</evidence>
<evidence type="ECO:0000256" key="4">
    <source>
        <dbReference type="ARBA" id="ARBA00023065"/>
    </source>
</evidence>
<dbReference type="Gene3D" id="1.10.520.20">
    <property type="entry name" value="N-terminal domain of the delta subunit of the F1F0-ATP synthase"/>
    <property type="match status" value="1"/>
</dbReference>
<accession>E4RP51</accession>
<evidence type="ECO:0000256" key="3">
    <source>
        <dbReference type="ARBA" id="ARBA00022781"/>
    </source>
</evidence>
<comment type="subunit">
    <text evidence="8">F-type ATPases have 2 components, F(1) - the catalytic core - and F(0) - the membrane proton channel. F(1) has five subunits: alpha(3), beta(3), gamma(1), delta(1), epsilon(1). F(0) has three main subunits: a(1), b(2) and c(10-14). The alpha and beta chains form an alternating ring which encloses part of the gamma chain. F(1) is attached to F(0) by a central stalk formed by the gamma and epsilon chains, while a peripheral stalk is formed by the delta and b chains.</text>
</comment>
<dbReference type="NCBIfam" id="TIGR01145">
    <property type="entry name" value="ATP_synt_delta"/>
    <property type="match status" value="1"/>
</dbReference>
<evidence type="ECO:0000256" key="5">
    <source>
        <dbReference type="ARBA" id="ARBA00023136"/>
    </source>
</evidence>
<dbReference type="RefSeq" id="WP_013404982.1">
    <property type="nucleotide sequence ID" value="NC_014654.1"/>
</dbReference>
<dbReference type="SUPFAM" id="SSF47928">
    <property type="entry name" value="N-terminal domain of the delta subunit of the F1F0-ATP synthase"/>
    <property type="match status" value="1"/>
</dbReference>
<dbReference type="KEGG" id="has:Halsa_0401"/>
<dbReference type="Proteomes" id="UP000007434">
    <property type="component" value="Chromosome"/>
</dbReference>
<keyword evidence="3 8" id="KW-0375">Hydrogen ion transport</keyword>
<reference evidence="9 10" key="2">
    <citation type="journal article" date="2011" name="J. Bacteriol.">
        <title>Complete Genome Sequence of the Haloalkaliphilic, Hydrogen Producing Halanaerobium hydrogenoformans.</title>
        <authorList>
            <person name="Brown S.D."/>
            <person name="Begemann M.B."/>
            <person name="Mormile M.R."/>
            <person name="Wall J.D."/>
            <person name="Han C.S."/>
            <person name="Goodwin L.A."/>
            <person name="Pitluck S."/>
            <person name="Land M.L."/>
            <person name="Hauser L.J."/>
            <person name="Elias D.A."/>
        </authorList>
    </citation>
    <scope>NUCLEOTIDE SEQUENCE [LARGE SCALE GENOMIC DNA]</scope>
    <source>
        <strain evidence="10">sapolanicus</strain>
    </source>
</reference>
<keyword evidence="2 8" id="KW-0813">Transport</keyword>
<evidence type="ECO:0000256" key="1">
    <source>
        <dbReference type="ARBA" id="ARBA00004370"/>
    </source>
</evidence>
<evidence type="ECO:0000256" key="7">
    <source>
        <dbReference type="ARBA" id="ARBA00023310"/>
    </source>
</evidence>
<dbReference type="InterPro" id="IPR020781">
    <property type="entry name" value="ATPase_OSCP/d_CS"/>
</dbReference>
<protein>
    <recommendedName>
        <fullName evidence="8">ATP synthase subunit delta</fullName>
    </recommendedName>
    <alternativeName>
        <fullName evidence="8">ATP synthase F(1) sector subunit delta</fullName>
    </alternativeName>
    <alternativeName>
        <fullName evidence="8">F-type ATPase subunit delta</fullName>
        <shortName evidence="8">F-ATPase subunit delta</shortName>
    </alternativeName>
</protein>
<evidence type="ECO:0000256" key="8">
    <source>
        <dbReference type="HAMAP-Rule" id="MF_01416"/>
    </source>
</evidence>
<name>E4RP51_HALHG</name>
<evidence type="ECO:0000256" key="6">
    <source>
        <dbReference type="ARBA" id="ARBA00023196"/>
    </source>
</evidence>
<dbReference type="GO" id="GO:0046933">
    <property type="term" value="F:proton-transporting ATP synthase activity, rotational mechanism"/>
    <property type="evidence" value="ECO:0007669"/>
    <property type="project" value="UniProtKB-UniRule"/>
</dbReference>
<keyword evidence="5 8" id="KW-0472">Membrane</keyword>
<dbReference type="STRING" id="656519.Halsa_0401"/>
<dbReference type="HAMAP" id="MF_01416">
    <property type="entry name" value="ATP_synth_delta_bact"/>
    <property type="match status" value="1"/>
</dbReference>
<comment type="similarity">
    <text evidence="8">Belongs to the ATPase delta chain family.</text>
</comment>
<dbReference type="Pfam" id="PF00213">
    <property type="entry name" value="OSCP"/>
    <property type="match status" value="1"/>
</dbReference>
<dbReference type="GO" id="GO:0045259">
    <property type="term" value="C:proton-transporting ATP synthase complex"/>
    <property type="evidence" value="ECO:0007669"/>
    <property type="project" value="UniProtKB-KW"/>
</dbReference>
<keyword evidence="7 8" id="KW-0066">ATP synthesis</keyword>
<dbReference type="EMBL" id="CP002304">
    <property type="protein sequence ID" value="ADQ13876.1"/>
    <property type="molecule type" value="Genomic_DNA"/>
</dbReference>
<comment type="function">
    <text evidence="8">This protein is part of the stalk that links CF(0) to CF(1). It either transmits conformational changes from CF(0) to CF(1) or is implicated in proton conduction.</text>
</comment>
<comment type="subcellular location">
    <subcellularLocation>
        <location evidence="8">Cell membrane</location>
        <topology evidence="8">Peripheral membrane protein</topology>
    </subcellularLocation>
    <subcellularLocation>
        <location evidence="1">Membrane</location>
    </subcellularLocation>
</comment>
<sequence length="186" mass="21861">MINEVSNRYSRGLFALGKEKGNLLELKASLEEFWQVLEENEDLKNVLFHQRILPKEKKRVMDKIFSDELNQDVLNFLYILIEKRREYHLKSIINEFKQLVDQAEKILDVEVRSAVELNEQTKDKLRSKLDQILDYNIRIFNIVDKDIIAGLKIKVGDYILDGSLFNDLKRLQQKIESIPVSKLGVN</sequence>
<evidence type="ECO:0000313" key="9">
    <source>
        <dbReference type="EMBL" id="ADQ13876.1"/>
    </source>
</evidence>
<dbReference type="InterPro" id="IPR000711">
    <property type="entry name" value="ATPase_OSCP/dsu"/>
</dbReference>
<dbReference type="OrthoDB" id="9802471at2"/>
<dbReference type="PANTHER" id="PTHR11910">
    <property type="entry name" value="ATP SYNTHASE DELTA CHAIN"/>
    <property type="match status" value="1"/>
</dbReference>
<dbReference type="GO" id="GO:0005886">
    <property type="term" value="C:plasma membrane"/>
    <property type="evidence" value="ECO:0007669"/>
    <property type="project" value="UniProtKB-SubCell"/>
</dbReference>
<keyword evidence="4 8" id="KW-0406">Ion transport</keyword>
<proteinExistence type="inferred from homology"/>
<dbReference type="HOGENOM" id="CLU_085114_4_2_9"/>
<keyword evidence="8" id="KW-1003">Cell membrane</keyword>
<dbReference type="eggNOG" id="COG0712">
    <property type="taxonomic scope" value="Bacteria"/>
</dbReference>
<keyword evidence="10" id="KW-1185">Reference proteome</keyword>
<dbReference type="PROSITE" id="PS00389">
    <property type="entry name" value="ATPASE_DELTA"/>
    <property type="match status" value="1"/>
</dbReference>
<keyword evidence="6 8" id="KW-0139">CF(1)</keyword>